<keyword evidence="4" id="KW-0694">RNA-binding</keyword>
<evidence type="ECO:0000256" key="5">
    <source>
        <dbReference type="RuleBase" id="RU362028"/>
    </source>
</evidence>
<keyword evidence="8" id="KW-1185">Reference proteome</keyword>
<keyword evidence="2 5" id="KW-0413">Isomerase</keyword>
<dbReference type="SUPFAM" id="SSF55174">
    <property type="entry name" value="Alpha-L RNA-binding motif"/>
    <property type="match status" value="1"/>
</dbReference>
<accession>A0ABX9U073</accession>
<comment type="function">
    <text evidence="5">Responsible for synthesis of pseudouridine from uracil.</text>
</comment>
<comment type="catalytic activity">
    <reaction evidence="5">
        <text>a uridine in RNA = a pseudouridine in RNA</text>
        <dbReference type="Rhea" id="RHEA:48348"/>
        <dbReference type="Rhea" id="RHEA-COMP:12068"/>
        <dbReference type="Rhea" id="RHEA-COMP:12069"/>
        <dbReference type="ChEBI" id="CHEBI:65314"/>
        <dbReference type="ChEBI" id="CHEBI:65315"/>
    </reaction>
</comment>
<dbReference type="InterPro" id="IPR006225">
    <property type="entry name" value="PsdUridine_synth_RluC/D"/>
</dbReference>
<dbReference type="PROSITE" id="PS50889">
    <property type="entry name" value="S4"/>
    <property type="match status" value="1"/>
</dbReference>
<proteinExistence type="inferred from homology"/>
<dbReference type="RefSeq" id="WP_120373800.1">
    <property type="nucleotide sequence ID" value="NZ_RCHC01000002.1"/>
</dbReference>
<dbReference type="InterPro" id="IPR006224">
    <property type="entry name" value="PsdUridine_synth_RluA-like_CS"/>
</dbReference>
<dbReference type="NCBIfam" id="TIGR00005">
    <property type="entry name" value="rluA_subfam"/>
    <property type="match status" value="1"/>
</dbReference>
<comment type="catalytic activity">
    <reaction evidence="3">
        <text>uridine(1911/1915/1917) in 23S rRNA = pseudouridine(1911/1915/1917) in 23S rRNA</text>
        <dbReference type="Rhea" id="RHEA:42524"/>
        <dbReference type="Rhea" id="RHEA-COMP:10097"/>
        <dbReference type="Rhea" id="RHEA-COMP:10098"/>
        <dbReference type="ChEBI" id="CHEBI:65314"/>
        <dbReference type="ChEBI" id="CHEBI:65315"/>
        <dbReference type="EC" id="5.4.99.23"/>
    </reaction>
</comment>
<dbReference type="PANTHER" id="PTHR21600:SF44">
    <property type="entry name" value="RIBOSOMAL LARGE SUBUNIT PSEUDOURIDINE SYNTHASE D"/>
    <property type="match status" value="1"/>
</dbReference>
<dbReference type="CDD" id="cd00165">
    <property type="entry name" value="S4"/>
    <property type="match status" value="1"/>
</dbReference>
<dbReference type="EC" id="5.4.99.-" evidence="5"/>
<evidence type="ECO:0000313" key="7">
    <source>
        <dbReference type="EMBL" id="RLL24027.1"/>
    </source>
</evidence>
<name>A0ABX9U073_9GAMM</name>
<dbReference type="Gene3D" id="3.30.2350.10">
    <property type="entry name" value="Pseudouridine synthase"/>
    <property type="match status" value="1"/>
</dbReference>
<dbReference type="InterPro" id="IPR050188">
    <property type="entry name" value="RluA_PseudoU_synthase"/>
</dbReference>
<comment type="caution">
    <text evidence="7">The sequence shown here is derived from an EMBL/GenBank/DDBJ whole genome shotgun (WGS) entry which is preliminary data.</text>
</comment>
<dbReference type="InterPro" id="IPR006145">
    <property type="entry name" value="PsdUridine_synth_RsuA/RluA"/>
</dbReference>
<evidence type="ECO:0000256" key="3">
    <source>
        <dbReference type="ARBA" id="ARBA00036882"/>
    </source>
</evidence>
<dbReference type="CDD" id="cd02869">
    <property type="entry name" value="PseudoU_synth_RluA_like"/>
    <property type="match status" value="1"/>
</dbReference>
<comment type="similarity">
    <text evidence="1 5">Belongs to the pseudouridine synthase RluA family.</text>
</comment>
<dbReference type="PANTHER" id="PTHR21600">
    <property type="entry name" value="MITOCHONDRIAL RNA PSEUDOURIDINE SYNTHASE"/>
    <property type="match status" value="1"/>
</dbReference>
<dbReference type="PROSITE" id="PS01129">
    <property type="entry name" value="PSI_RLU"/>
    <property type="match status" value="1"/>
</dbReference>
<sequence>MSQAQSSNSTFPETDFNLLEDSEDADNHTSDSTATRLSLQFQLDESYLGQRIDQVAASVWSDFSREKLKQWIKDGSLLVDGVVVKPKFKCEGVELLSLNVELEPQTRSLPENIPLDIVYEDDDIIVINKPVGMVVHPGAGNITGTLVNALLYHYPKSVELARAGLVHRIDKDTSGLLVVAKNLEAQFALSRQLEKKSVYRIYDLVVYGNIIAGGTVDQPIKRHPVDRIKMAVLPGGKDAVTHYNVKERFQNFTRVQARLETGRTHQIRVHFTYIGHGLVGDQVYVPRVRLPAGASELLEDTLRGFRRQALHAAKLGLVHPRTREDMMFEAPWPEDFTQLVEVLRTENKAY</sequence>
<evidence type="ECO:0000256" key="2">
    <source>
        <dbReference type="ARBA" id="ARBA00023235"/>
    </source>
</evidence>
<evidence type="ECO:0000313" key="8">
    <source>
        <dbReference type="Proteomes" id="UP000280271"/>
    </source>
</evidence>
<feature type="domain" description="Pseudouridine synthase RsuA/RluA-like" evidence="6">
    <location>
        <begin position="123"/>
        <end position="271"/>
    </location>
</feature>
<dbReference type="Proteomes" id="UP000280271">
    <property type="component" value="Unassembled WGS sequence"/>
</dbReference>
<reference evidence="7 8" key="1">
    <citation type="submission" date="2018-09" db="EMBL/GenBank/DDBJ databases">
        <title>The draft genome of Acinetobacter sp. strains.</title>
        <authorList>
            <person name="Qin J."/>
            <person name="Feng Y."/>
            <person name="Zong Z."/>
        </authorList>
    </citation>
    <scope>NUCLEOTIDE SEQUENCE [LARGE SCALE GENOMIC DNA]</scope>
    <source>
        <strain evidence="7 8">WCHAc060005</strain>
    </source>
</reference>
<evidence type="ECO:0000256" key="1">
    <source>
        <dbReference type="ARBA" id="ARBA00010876"/>
    </source>
</evidence>
<dbReference type="SUPFAM" id="SSF55120">
    <property type="entry name" value="Pseudouridine synthase"/>
    <property type="match status" value="1"/>
</dbReference>
<organism evidence="7 8">
    <name type="scientific">Acinetobacter chengduensis</name>
    <dbReference type="NCBI Taxonomy" id="2420890"/>
    <lineage>
        <taxon>Bacteria</taxon>
        <taxon>Pseudomonadati</taxon>
        <taxon>Pseudomonadota</taxon>
        <taxon>Gammaproteobacteria</taxon>
        <taxon>Moraxellales</taxon>
        <taxon>Moraxellaceae</taxon>
        <taxon>Acinetobacter</taxon>
    </lineage>
</organism>
<dbReference type="NCBIfam" id="NF008385">
    <property type="entry name" value="PRK11180.1"/>
    <property type="match status" value="1"/>
</dbReference>
<dbReference type="EMBL" id="RCHC01000002">
    <property type="protein sequence ID" value="RLL24027.1"/>
    <property type="molecule type" value="Genomic_DNA"/>
</dbReference>
<dbReference type="Gene3D" id="3.10.290.10">
    <property type="entry name" value="RNA-binding S4 domain"/>
    <property type="match status" value="1"/>
</dbReference>
<dbReference type="InterPro" id="IPR020103">
    <property type="entry name" value="PsdUridine_synth_cat_dom_sf"/>
</dbReference>
<evidence type="ECO:0000259" key="6">
    <source>
        <dbReference type="Pfam" id="PF00849"/>
    </source>
</evidence>
<evidence type="ECO:0000256" key="4">
    <source>
        <dbReference type="PROSITE-ProRule" id="PRU00182"/>
    </source>
</evidence>
<dbReference type="InterPro" id="IPR036986">
    <property type="entry name" value="S4_RNA-bd_sf"/>
</dbReference>
<protein>
    <recommendedName>
        <fullName evidence="5">Pseudouridine synthase</fullName>
        <ecNumber evidence="5">5.4.99.-</ecNumber>
    </recommendedName>
</protein>
<dbReference type="Pfam" id="PF00849">
    <property type="entry name" value="PseudoU_synth_2"/>
    <property type="match status" value="1"/>
</dbReference>
<gene>
    <name evidence="7" type="primary">rluD</name>
    <name evidence="7" type="ORF">D9K81_02590</name>
</gene>